<evidence type="ECO:0000256" key="1">
    <source>
        <dbReference type="SAM" id="SignalP"/>
    </source>
</evidence>
<dbReference type="RefSeq" id="WP_315880469.1">
    <property type="nucleotide sequence ID" value="NZ_JAWCTQ010000041.1"/>
</dbReference>
<dbReference type="PROSITE" id="PS51257">
    <property type="entry name" value="PROKAR_LIPOPROTEIN"/>
    <property type="match status" value="1"/>
</dbReference>
<feature type="chain" id="PRO_5046629356" description="Lipoprotein" evidence="1">
    <location>
        <begin position="29"/>
        <end position="170"/>
    </location>
</feature>
<dbReference type="EMBL" id="JAWCTQ010000041">
    <property type="protein sequence ID" value="MDT9685427.1"/>
    <property type="molecule type" value="Genomic_DNA"/>
</dbReference>
<evidence type="ECO:0000313" key="2">
    <source>
        <dbReference type="EMBL" id="MDT9685427.1"/>
    </source>
</evidence>
<keyword evidence="3" id="KW-1185">Reference proteome</keyword>
<comment type="caution">
    <text evidence="2">The sequence shown here is derived from an EMBL/GenBank/DDBJ whole genome shotgun (WGS) entry which is preliminary data.</text>
</comment>
<protein>
    <recommendedName>
        <fullName evidence="4">Lipoprotein</fullName>
    </recommendedName>
</protein>
<organism evidence="2 3">
    <name type="scientific">Streptomyces tamarix</name>
    <dbReference type="NCBI Taxonomy" id="3078565"/>
    <lineage>
        <taxon>Bacteria</taxon>
        <taxon>Bacillati</taxon>
        <taxon>Actinomycetota</taxon>
        <taxon>Actinomycetes</taxon>
        <taxon>Kitasatosporales</taxon>
        <taxon>Streptomycetaceae</taxon>
        <taxon>Streptomyces</taxon>
    </lineage>
</organism>
<sequence>MTRVRRVRRAVAIALGLGALMGCTVPSAGRTGVSVSESGRPIAVFVLCHDHIDGATLSIDGEGTEEPRSIAHWEPDEPVTGIAAWALDALDGAEPHGSPRRPKRNKSVTYHVHGWTNDDSWATTGVDFTRAQLAELKPGQIRYWTGDREGTDKYGHRTGTLEQFRTAACG</sequence>
<dbReference type="Proteomes" id="UP001250181">
    <property type="component" value="Unassembled WGS sequence"/>
</dbReference>
<feature type="signal peptide" evidence="1">
    <location>
        <begin position="1"/>
        <end position="28"/>
    </location>
</feature>
<proteinExistence type="predicted"/>
<evidence type="ECO:0008006" key="4">
    <source>
        <dbReference type="Google" id="ProtNLM"/>
    </source>
</evidence>
<gene>
    <name evidence="2" type="ORF">RND61_25670</name>
</gene>
<evidence type="ECO:0000313" key="3">
    <source>
        <dbReference type="Proteomes" id="UP001250181"/>
    </source>
</evidence>
<name>A0ABU3QRT5_9ACTN</name>
<keyword evidence="1" id="KW-0732">Signal</keyword>
<accession>A0ABU3QRT5</accession>
<reference evidence="2 3" key="1">
    <citation type="submission" date="2023-09" db="EMBL/GenBank/DDBJ databases">
        <title>Streptomyces sp. nov.: A antagonism against Alternaria gaisen Producing Streptochlin, Isolated from Tamarix root soil.</title>
        <authorList>
            <person name="Chen Y."/>
        </authorList>
    </citation>
    <scope>NUCLEOTIDE SEQUENCE [LARGE SCALE GENOMIC DNA]</scope>
    <source>
        <strain evidence="2 3">TRM76323</strain>
    </source>
</reference>